<evidence type="ECO:0000313" key="2">
    <source>
        <dbReference type="Proteomes" id="UP000050786"/>
    </source>
</evidence>
<gene>
    <name evidence="1" type="ORF">RUM4293_03212</name>
</gene>
<accession>A0A0P1EMD0</accession>
<reference evidence="2" key="1">
    <citation type="submission" date="2015-09" db="EMBL/GenBank/DDBJ databases">
        <authorList>
            <person name="Rodrigo-Torres L."/>
            <person name="Arahal D.R."/>
        </authorList>
    </citation>
    <scope>NUCLEOTIDE SEQUENCE [LARGE SCALE GENOMIC DNA]</scope>
    <source>
        <strain evidence="2">CECT 4293</strain>
    </source>
</reference>
<organism evidence="1 2">
    <name type="scientific">Ruegeria atlantica</name>
    <dbReference type="NCBI Taxonomy" id="81569"/>
    <lineage>
        <taxon>Bacteria</taxon>
        <taxon>Pseudomonadati</taxon>
        <taxon>Pseudomonadota</taxon>
        <taxon>Alphaproteobacteria</taxon>
        <taxon>Rhodobacterales</taxon>
        <taxon>Roseobacteraceae</taxon>
        <taxon>Ruegeria</taxon>
    </lineage>
</organism>
<proteinExistence type="predicted"/>
<dbReference type="EMBL" id="CYPS01000046">
    <property type="protein sequence ID" value="CUH44313.1"/>
    <property type="molecule type" value="Genomic_DNA"/>
</dbReference>
<protein>
    <submittedName>
        <fullName evidence="1">Uncharacterized protein</fullName>
    </submittedName>
</protein>
<keyword evidence="2" id="KW-1185">Reference proteome</keyword>
<sequence length="111" mass="12567">MLPQLPYMLQGIDRQERAITSPTKIATCCYCGTRAALVLKGKQRHELSCSSCGAPLHDLKMVPKRKLSNDKPKSDSYKTATAYQSKKKKKKKGIFARVIDEAWDVVEDIFY</sequence>
<evidence type="ECO:0000313" key="1">
    <source>
        <dbReference type="EMBL" id="CUH44313.1"/>
    </source>
</evidence>
<dbReference type="Proteomes" id="UP000050786">
    <property type="component" value="Unassembled WGS sequence"/>
</dbReference>
<name>A0A0P1EMD0_9RHOB</name>
<dbReference type="AlphaFoldDB" id="A0A0P1EMD0"/>